<dbReference type="Proteomes" id="UP000526501">
    <property type="component" value="Unassembled WGS sequence"/>
</dbReference>
<proteinExistence type="predicted"/>
<feature type="region of interest" description="Disordered" evidence="2">
    <location>
        <begin position="612"/>
        <end position="634"/>
    </location>
</feature>
<dbReference type="RefSeq" id="WP_185659119.1">
    <property type="nucleotide sequence ID" value="NZ_CAWPOO010000006.1"/>
</dbReference>
<dbReference type="PANTHER" id="PTHR22901">
    <property type="entry name" value="SIALATE O-ACETYLESTERASE"/>
    <property type="match status" value="1"/>
</dbReference>
<protein>
    <recommendedName>
        <fullName evidence="4">Sialate O-acetylesterase domain-containing protein</fullName>
    </recommendedName>
</protein>
<feature type="signal peptide" evidence="3">
    <location>
        <begin position="1"/>
        <end position="43"/>
    </location>
</feature>
<feature type="compositionally biased region" description="Basic and acidic residues" evidence="2">
    <location>
        <begin position="10"/>
        <end position="20"/>
    </location>
</feature>
<comment type="caution">
    <text evidence="5">The sequence shown here is derived from an EMBL/GenBank/DDBJ whole genome shotgun (WGS) entry which is preliminary data.</text>
</comment>
<evidence type="ECO:0000313" key="5">
    <source>
        <dbReference type="EMBL" id="MBC2605232.1"/>
    </source>
</evidence>
<reference evidence="5 6" key="1">
    <citation type="submission" date="2020-07" db="EMBL/GenBank/DDBJ databases">
        <authorList>
            <person name="Feng X."/>
        </authorList>
    </citation>
    <scope>NUCLEOTIDE SEQUENCE [LARGE SCALE GENOMIC DNA]</scope>
    <source>
        <strain evidence="5 6">JCM23202</strain>
    </source>
</reference>
<keyword evidence="1" id="KW-0378">Hydrolase</keyword>
<dbReference type="Pfam" id="PF03629">
    <property type="entry name" value="SASA"/>
    <property type="match status" value="1"/>
</dbReference>
<organism evidence="5 6">
    <name type="scientific">Pelagicoccus albus</name>
    <dbReference type="NCBI Taxonomy" id="415222"/>
    <lineage>
        <taxon>Bacteria</taxon>
        <taxon>Pseudomonadati</taxon>
        <taxon>Verrucomicrobiota</taxon>
        <taxon>Opitutia</taxon>
        <taxon>Puniceicoccales</taxon>
        <taxon>Pelagicoccaceae</taxon>
        <taxon>Pelagicoccus</taxon>
    </lineage>
</organism>
<evidence type="ECO:0000259" key="4">
    <source>
        <dbReference type="Pfam" id="PF03629"/>
    </source>
</evidence>
<accession>A0A7X1B434</accession>
<dbReference type="InterPro" id="IPR039329">
    <property type="entry name" value="SIAE"/>
</dbReference>
<dbReference type="GO" id="GO:0001681">
    <property type="term" value="F:sialate O-acetylesterase activity"/>
    <property type="evidence" value="ECO:0007669"/>
    <property type="project" value="InterPro"/>
</dbReference>
<dbReference type="InterPro" id="IPR013783">
    <property type="entry name" value="Ig-like_fold"/>
</dbReference>
<gene>
    <name evidence="5" type="ORF">H5P27_04165</name>
</gene>
<dbReference type="InterPro" id="IPR036514">
    <property type="entry name" value="SGNH_hydro_sf"/>
</dbReference>
<evidence type="ECO:0000256" key="3">
    <source>
        <dbReference type="SAM" id="SignalP"/>
    </source>
</evidence>
<feature type="domain" description="Sialate O-acetylesterase" evidence="4">
    <location>
        <begin position="127"/>
        <end position="329"/>
    </location>
</feature>
<feature type="compositionally biased region" description="Polar residues" evidence="2">
    <location>
        <begin position="615"/>
        <end position="634"/>
    </location>
</feature>
<dbReference type="Gene3D" id="2.60.40.10">
    <property type="entry name" value="Immunoglobulins"/>
    <property type="match status" value="1"/>
</dbReference>
<dbReference type="AlphaFoldDB" id="A0A7X1B434"/>
<evidence type="ECO:0000313" key="6">
    <source>
        <dbReference type="Proteomes" id="UP000526501"/>
    </source>
</evidence>
<dbReference type="PANTHER" id="PTHR22901:SF0">
    <property type="entry name" value="SIALATE O-ACETYLESTERASE"/>
    <property type="match status" value="1"/>
</dbReference>
<keyword evidence="6" id="KW-1185">Reference proteome</keyword>
<dbReference type="SUPFAM" id="SSF52266">
    <property type="entry name" value="SGNH hydrolase"/>
    <property type="match status" value="1"/>
</dbReference>
<dbReference type="EMBL" id="JACHVC010000006">
    <property type="protein sequence ID" value="MBC2605232.1"/>
    <property type="molecule type" value="Genomic_DNA"/>
</dbReference>
<feature type="region of interest" description="Disordered" evidence="2">
    <location>
        <begin position="1"/>
        <end position="21"/>
    </location>
</feature>
<name>A0A7X1B434_9BACT</name>
<evidence type="ECO:0000256" key="2">
    <source>
        <dbReference type="SAM" id="MobiDB-lite"/>
    </source>
</evidence>
<keyword evidence="3" id="KW-0732">Signal</keyword>
<feature type="chain" id="PRO_5030624999" description="Sialate O-acetylesterase domain-containing protein" evidence="3">
    <location>
        <begin position="44"/>
        <end position="720"/>
    </location>
</feature>
<dbReference type="GO" id="GO:0005975">
    <property type="term" value="P:carbohydrate metabolic process"/>
    <property type="evidence" value="ECO:0007669"/>
    <property type="project" value="TreeGrafter"/>
</dbReference>
<dbReference type="Gene3D" id="3.40.50.1110">
    <property type="entry name" value="SGNH hydrolase"/>
    <property type="match status" value="1"/>
</dbReference>
<dbReference type="InterPro" id="IPR005181">
    <property type="entry name" value="SASA"/>
</dbReference>
<sequence length="720" mass="80608">MRIRNSQKTSRSDLGRDKSPHTRRLARAILPTLLLSLAPLTQADITCPPIFTDHMVLQREMPVKLWGTADPGENVTAQFSEQVVSTTADESGNWSLALAPLKASASPRSLSLTGNNELIFDDVLVGEVWFCSGQSNMDKPLGEQKGQKPTLGYPEVLKDADLPHLRLFVMPRHGVVKNEENQMLWKRCSPETVESMRFSAAGFHFGEKLHAELDVPIGLIHCAYGGTMIEAWMPDQAFQHDEELAPLLDQPYFAWVKGVQATELYESMVEPLAPFSLRGFLWYQGEANLMHGDGSIYADKMRALIKSWRDAWSDSEAPFYFAQIAPFTYSEWIGDKTPSLDALPYFWETQASVVDAENGIEMIPTFDLVKNVRDIHPVNKRDVGYRFANLALESTYSRPGDKSEIPQLISTIIQGKKRLKASFTQKLKESQNIAAGELGAFEIAGKDAVYYPAEVKWRGANAILSSEFVEKPIYTRYAWDEKAQAPYTGSDKLPLYPFRTDKKKIETLLPQFHKAERIQFTDPGADDYRELKGNEDQSFELEGCVITLSKLSEDSFTLTISGLSENPHTIAVQQRGKDISFQQFFTQKGFTLQKVIEGSIADLVEIVIDAPDPSKQANSPLPQTGATTQTTEDGGLTLSWQPGQKGDTYILYLNFGDELSSTQEKVLKAGRSSSTWQGLLNQNSFEVTDPKTGYYTWRVDSISKAGELTRGDVWTFKHSN</sequence>
<evidence type="ECO:0000256" key="1">
    <source>
        <dbReference type="ARBA" id="ARBA00022801"/>
    </source>
</evidence>